<proteinExistence type="predicted"/>
<comment type="caution">
    <text evidence="1">The sequence shown here is derived from an EMBL/GenBank/DDBJ whole genome shotgun (WGS) entry which is preliminary data.</text>
</comment>
<evidence type="ECO:0000313" key="1">
    <source>
        <dbReference type="EMBL" id="TCV04602.1"/>
    </source>
</evidence>
<evidence type="ECO:0008006" key="3">
    <source>
        <dbReference type="Google" id="ProtNLM"/>
    </source>
</evidence>
<sequence>MSQEFDEHDDPPVTGARLTLAQVDAAIRALAASAADWSRLETIAGVLCGGVSELTGDDLLQEALTRFMEGRRVWPADVHPVVVVKNAMRSIASDARKRAELSPVDETVALADGQPTDETDVRRQAQGKVTITPEDSLSGKEQLVAVYAAVAGDEDLEMLVMAWADGLRGDEAAKALDWDKKKYEAARKRLERRLKTVDPDRRTK</sequence>
<evidence type="ECO:0000313" key="2">
    <source>
        <dbReference type="Proteomes" id="UP000295110"/>
    </source>
</evidence>
<gene>
    <name evidence="1" type="ORF">EV671_1001358</name>
</gene>
<dbReference type="RefSeq" id="WP_132569399.1">
    <property type="nucleotide sequence ID" value="NZ_CBCSGL010000010.1"/>
</dbReference>
<accession>A0A4R3VKZ7</accession>
<dbReference type="OrthoDB" id="8909071at2"/>
<dbReference type="EMBL" id="SMBU01000001">
    <property type="protein sequence ID" value="TCV04602.1"/>
    <property type="molecule type" value="Genomic_DNA"/>
</dbReference>
<name>A0A4R3VKZ7_ROSSA</name>
<keyword evidence="2" id="KW-1185">Reference proteome</keyword>
<organism evidence="1 2">
    <name type="scientific">Roseateles saccharophilus</name>
    <name type="common">Pseudomonas saccharophila</name>
    <dbReference type="NCBI Taxonomy" id="304"/>
    <lineage>
        <taxon>Bacteria</taxon>
        <taxon>Pseudomonadati</taxon>
        <taxon>Pseudomonadota</taxon>
        <taxon>Betaproteobacteria</taxon>
        <taxon>Burkholderiales</taxon>
        <taxon>Sphaerotilaceae</taxon>
        <taxon>Roseateles</taxon>
    </lineage>
</organism>
<dbReference type="AlphaFoldDB" id="A0A4R3VKZ7"/>
<protein>
    <recommendedName>
        <fullName evidence="3">DNA-directed RNA polymerase specialized sigma24 family protein</fullName>
    </recommendedName>
</protein>
<dbReference type="Proteomes" id="UP000295110">
    <property type="component" value="Unassembled WGS sequence"/>
</dbReference>
<reference evidence="1 2" key="1">
    <citation type="submission" date="2019-03" db="EMBL/GenBank/DDBJ databases">
        <title>Genomic Encyclopedia of Type Strains, Phase IV (KMG-IV): sequencing the most valuable type-strain genomes for metagenomic binning, comparative biology and taxonomic classification.</title>
        <authorList>
            <person name="Goeker M."/>
        </authorList>
    </citation>
    <scope>NUCLEOTIDE SEQUENCE [LARGE SCALE GENOMIC DNA]</scope>
    <source>
        <strain evidence="1 2">DSM 654</strain>
    </source>
</reference>